<dbReference type="CDD" id="cd04301">
    <property type="entry name" value="NAT_SF"/>
    <property type="match status" value="1"/>
</dbReference>
<reference evidence="2 3" key="1">
    <citation type="submission" date="2018-11" db="EMBL/GenBank/DDBJ databases">
        <title>Genome sequencing and assembly of Clostridium tagluense strain A121.</title>
        <authorList>
            <person name="Murakami T."/>
            <person name="Segawa T."/>
            <person name="Shcherbakova V.A."/>
            <person name="Mori H."/>
            <person name="Yoshimura Y."/>
        </authorList>
    </citation>
    <scope>NUCLEOTIDE SEQUENCE [LARGE SCALE GENOMIC DNA]</scope>
    <source>
        <strain evidence="2 3">A121</strain>
    </source>
</reference>
<dbReference type="AlphaFoldDB" id="A0A401UII4"/>
<comment type="caution">
    <text evidence="2">The sequence shown here is derived from an EMBL/GenBank/DDBJ whole genome shotgun (WGS) entry which is preliminary data.</text>
</comment>
<keyword evidence="3" id="KW-1185">Reference proteome</keyword>
<dbReference type="Gene3D" id="3.40.630.30">
    <property type="match status" value="1"/>
</dbReference>
<proteinExistence type="predicted"/>
<dbReference type="InterPro" id="IPR051531">
    <property type="entry name" value="N-acetyltransferase"/>
</dbReference>
<dbReference type="Proteomes" id="UP000287872">
    <property type="component" value="Unassembled WGS sequence"/>
</dbReference>
<keyword evidence="2" id="KW-0808">Transferase</keyword>
<feature type="domain" description="N-acetyltransferase" evidence="1">
    <location>
        <begin position="15"/>
        <end position="176"/>
    </location>
</feature>
<dbReference type="Pfam" id="PF13302">
    <property type="entry name" value="Acetyltransf_3"/>
    <property type="match status" value="1"/>
</dbReference>
<evidence type="ECO:0000313" key="3">
    <source>
        <dbReference type="Proteomes" id="UP000287872"/>
    </source>
</evidence>
<dbReference type="PROSITE" id="PS51186">
    <property type="entry name" value="GNAT"/>
    <property type="match status" value="1"/>
</dbReference>
<name>A0A401UII4_9CLOT</name>
<evidence type="ECO:0000313" key="2">
    <source>
        <dbReference type="EMBL" id="GCD09371.1"/>
    </source>
</evidence>
<accession>A0A401UII4</accession>
<dbReference type="GO" id="GO:0016747">
    <property type="term" value="F:acyltransferase activity, transferring groups other than amino-acyl groups"/>
    <property type="evidence" value="ECO:0007669"/>
    <property type="project" value="InterPro"/>
</dbReference>
<dbReference type="InterPro" id="IPR000182">
    <property type="entry name" value="GNAT_dom"/>
</dbReference>
<protein>
    <submittedName>
        <fullName evidence="2">Acetyltransferase</fullName>
    </submittedName>
</protein>
<organism evidence="2 3">
    <name type="scientific">Clostridium tagluense</name>
    <dbReference type="NCBI Taxonomy" id="360422"/>
    <lineage>
        <taxon>Bacteria</taxon>
        <taxon>Bacillati</taxon>
        <taxon>Bacillota</taxon>
        <taxon>Clostridia</taxon>
        <taxon>Eubacteriales</taxon>
        <taxon>Clostridiaceae</taxon>
        <taxon>Clostridium</taxon>
    </lineage>
</organism>
<evidence type="ECO:0000259" key="1">
    <source>
        <dbReference type="PROSITE" id="PS51186"/>
    </source>
</evidence>
<dbReference type="InterPro" id="IPR016181">
    <property type="entry name" value="Acyl_CoA_acyltransferase"/>
</dbReference>
<dbReference type="RefSeq" id="WP_124998711.1">
    <property type="nucleotide sequence ID" value="NZ_BHYK01000004.1"/>
</dbReference>
<dbReference type="EMBL" id="BHYK01000004">
    <property type="protein sequence ID" value="GCD09371.1"/>
    <property type="molecule type" value="Genomic_DNA"/>
</dbReference>
<gene>
    <name evidence="2" type="ORF">Ctaglu_09940</name>
</gene>
<dbReference type="SUPFAM" id="SSF55729">
    <property type="entry name" value="Acyl-CoA N-acyltransferases (Nat)"/>
    <property type="match status" value="1"/>
</dbReference>
<dbReference type="PANTHER" id="PTHR43792">
    <property type="entry name" value="GNAT FAMILY, PUTATIVE (AFU_ORTHOLOGUE AFUA_3G00765)-RELATED-RELATED"/>
    <property type="match status" value="1"/>
</dbReference>
<dbReference type="OrthoDB" id="9785602at2"/>
<sequence length="193" mass="22499">MLMHKGTQIINTDRLLLRKYESDDAADMFENWANDCEVTKFLSWKPHNNVQDTKEIIDQVVERYENNIYNWAIELKEIDEVIGGISIVKLDEASYSCEIGYCMSRKYWGMGIMSEALKAVIDYLFSEIGFNRIAAMHDTNNIASGKVMIKSGMKHEGILRQARLRDNKYFYDLALYSILKDEWIRLLAKNHVL</sequence>